<gene>
    <name evidence="2" type="ORF">B0T26DRAFT_811539</name>
</gene>
<feature type="non-terminal residue" evidence="2">
    <location>
        <position position="193"/>
    </location>
</feature>
<organism evidence="2 3">
    <name type="scientific">Lasiosphaeria miniovina</name>
    <dbReference type="NCBI Taxonomy" id="1954250"/>
    <lineage>
        <taxon>Eukaryota</taxon>
        <taxon>Fungi</taxon>
        <taxon>Dikarya</taxon>
        <taxon>Ascomycota</taxon>
        <taxon>Pezizomycotina</taxon>
        <taxon>Sordariomycetes</taxon>
        <taxon>Sordariomycetidae</taxon>
        <taxon>Sordariales</taxon>
        <taxon>Lasiosphaeriaceae</taxon>
        <taxon>Lasiosphaeria</taxon>
    </lineage>
</organism>
<dbReference type="EMBL" id="JAUIRO010000003">
    <property type="protein sequence ID" value="KAK0722939.1"/>
    <property type="molecule type" value="Genomic_DNA"/>
</dbReference>
<dbReference type="RefSeq" id="XP_060298863.1">
    <property type="nucleotide sequence ID" value="XM_060447287.1"/>
</dbReference>
<dbReference type="Proteomes" id="UP001172101">
    <property type="component" value="Unassembled WGS sequence"/>
</dbReference>
<proteinExistence type="predicted"/>
<feature type="compositionally biased region" description="Basic residues" evidence="1">
    <location>
        <begin position="126"/>
        <end position="136"/>
    </location>
</feature>
<accession>A0AA40AVZ1</accession>
<dbReference type="InterPro" id="IPR022190">
    <property type="entry name" value="DUF3716"/>
</dbReference>
<protein>
    <submittedName>
        <fullName evidence="2">Uncharacterized protein</fullName>
    </submittedName>
</protein>
<evidence type="ECO:0000313" key="2">
    <source>
        <dbReference type="EMBL" id="KAK0722939.1"/>
    </source>
</evidence>
<comment type="caution">
    <text evidence="2">The sequence shown here is derived from an EMBL/GenBank/DDBJ whole genome shotgun (WGS) entry which is preliminary data.</text>
</comment>
<sequence>MSAMVRKAVLRDGKEIGWGRATNVEAVLITMTGTVRNPPCQSCSDGSGPFTTCVIHGRFGKGSCGGCHYNSDGSRCTFHARHTQQQSPEVPSTPRARRVEVQANLPSISPNTQSGFQAVPGLTPPWKRRSTSKRFGRTQMGTPSRNDAMDGVLEDEGTAVTSQTHPQYLAEISRIQGIMPQSAPGASQYKLPA</sequence>
<reference evidence="2" key="1">
    <citation type="submission" date="2023-06" db="EMBL/GenBank/DDBJ databases">
        <title>Genome-scale phylogeny and comparative genomics of the fungal order Sordariales.</title>
        <authorList>
            <consortium name="Lawrence Berkeley National Laboratory"/>
            <person name="Hensen N."/>
            <person name="Bonometti L."/>
            <person name="Westerberg I."/>
            <person name="Brannstrom I.O."/>
            <person name="Guillou S."/>
            <person name="Cros-Aarteil S."/>
            <person name="Calhoun S."/>
            <person name="Haridas S."/>
            <person name="Kuo A."/>
            <person name="Mondo S."/>
            <person name="Pangilinan J."/>
            <person name="Riley R."/>
            <person name="LaButti K."/>
            <person name="Andreopoulos B."/>
            <person name="Lipzen A."/>
            <person name="Chen C."/>
            <person name="Yanf M."/>
            <person name="Daum C."/>
            <person name="Ng V."/>
            <person name="Clum A."/>
            <person name="Steindorff A."/>
            <person name="Ohm R."/>
            <person name="Martin F."/>
            <person name="Silar P."/>
            <person name="Natvig D."/>
            <person name="Lalanne C."/>
            <person name="Gautier V."/>
            <person name="Ament-velasquez S.L."/>
            <person name="Kruys A."/>
            <person name="Hutchinson M.I."/>
            <person name="Powell A.J."/>
            <person name="Barry K."/>
            <person name="Miller A.N."/>
            <person name="Grigoriev I.V."/>
            <person name="Debuchy R."/>
            <person name="Gladieux P."/>
            <person name="Thoren M.H."/>
            <person name="Johannesson H."/>
        </authorList>
    </citation>
    <scope>NUCLEOTIDE SEQUENCE</scope>
    <source>
        <strain evidence="2">SMH2392-1A</strain>
    </source>
</reference>
<dbReference type="GeneID" id="85330557"/>
<dbReference type="AlphaFoldDB" id="A0AA40AVZ1"/>
<keyword evidence="3" id="KW-1185">Reference proteome</keyword>
<evidence type="ECO:0000313" key="3">
    <source>
        <dbReference type="Proteomes" id="UP001172101"/>
    </source>
</evidence>
<evidence type="ECO:0000256" key="1">
    <source>
        <dbReference type="SAM" id="MobiDB-lite"/>
    </source>
</evidence>
<feature type="region of interest" description="Disordered" evidence="1">
    <location>
        <begin position="107"/>
        <end position="150"/>
    </location>
</feature>
<feature type="compositionally biased region" description="Polar residues" evidence="1">
    <location>
        <begin position="107"/>
        <end position="116"/>
    </location>
</feature>
<dbReference type="Pfam" id="PF12511">
    <property type="entry name" value="DUF3716"/>
    <property type="match status" value="1"/>
</dbReference>
<name>A0AA40AVZ1_9PEZI</name>